<protein>
    <submittedName>
        <fullName evidence="2">Uncharacterized protein</fullName>
    </submittedName>
</protein>
<keyword evidence="3" id="KW-1185">Reference proteome</keyword>
<dbReference type="AlphaFoldDB" id="A0A8C3FM07"/>
<evidence type="ECO:0000313" key="2">
    <source>
        <dbReference type="Ensembl" id="ENSCPBP00000011126.1"/>
    </source>
</evidence>
<evidence type="ECO:0000256" key="1">
    <source>
        <dbReference type="SAM" id="MobiDB-lite"/>
    </source>
</evidence>
<dbReference type="Proteomes" id="UP000694380">
    <property type="component" value="Unplaced"/>
</dbReference>
<reference evidence="2" key="1">
    <citation type="submission" date="2025-08" db="UniProtKB">
        <authorList>
            <consortium name="Ensembl"/>
        </authorList>
    </citation>
    <scope>IDENTIFICATION</scope>
</reference>
<proteinExistence type="predicted"/>
<name>A0A8C3FM07_CHRPI</name>
<feature type="region of interest" description="Disordered" evidence="1">
    <location>
        <begin position="1"/>
        <end position="25"/>
    </location>
</feature>
<evidence type="ECO:0000313" key="3">
    <source>
        <dbReference type="Proteomes" id="UP000694380"/>
    </source>
</evidence>
<reference evidence="2" key="2">
    <citation type="submission" date="2025-09" db="UniProtKB">
        <authorList>
            <consortium name="Ensembl"/>
        </authorList>
    </citation>
    <scope>IDENTIFICATION</scope>
</reference>
<feature type="compositionally biased region" description="Basic residues" evidence="1">
    <location>
        <begin position="12"/>
        <end position="24"/>
    </location>
</feature>
<accession>A0A8C3FM07</accession>
<sequence>CPAGARSPRALHAWRHDHQHRNRPHGPLANGWWCGTPGTRGGLPSLCRLPGQWRGPPIGNISLFAFVFLVAGKIQRVKTNFKSFLFIQSIFCDFF</sequence>
<dbReference type="Ensembl" id="ENSCPBT00000013351.1">
    <property type="protein sequence ID" value="ENSCPBP00000011126.1"/>
    <property type="gene ID" value="ENSCPBG00000008502.1"/>
</dbReference>
<organism evidence="2 3">
    <name type="scientific">Chrysemys picta bellii</name>
    <name type="common">Western painted turtle</name>
    <name type="synonym">Emys bellii</name>
    <dbReference type="NCBI Taxonomy" id="8478"/>
    <lineage>
        <taxon>Eukaryota</taxon>
        <taxon>Metazoa</taxon>
        <taxon>Chordata</taxon>
        <taxon>Craniata</taxon>
        <taxon>Vertebrata</taxon>
        <taxon>Euteleostomi</taxon>
        <taxon>Archelosauria</taxon>
        <taxon>Testudinata</taxon>
        <taxon>Testudines</taxon>
        <taxon>Cryptodira</taxon>
        <taxon>Durocryptodira</taxon>
        <taxon>Testudinoidea</taxon>
        <taxon>Emydidae</taxon>
        <taxon>Chrysemys</taxon>
    </lineage>
</organism>